<evidence type="ECO:0000313" key="1">
    <source>
        <dbReference type="EMBL" id="TQV79445.1"/>
    </source>
</evidence>
<evidence type="ECO:0000313" key="2">
    <source>
        <dbReference type="Proteomes" id="UP000319732"/>
    </source>
</evidence>
<dbReference type="Proteomes" id="UP000319732">
    <property type="component" value="Unassembled WGS sequence"/>
</dbReference>
<comment type="caution">
    <text evidence="1">The sequence shown here is derived from an EMBL/GenBank/DDBJ whole genome shotgun (WGS) entry which is preliminary data.</text>
</comment>
<name>A0A545TQD9_9GAMM</name>
<proteinExistence type="predicted"/>
<keyword evidence="2" id="KW-1185">Reference proteome</keyword>
<sequence length="131" mass="14977">MKLLTFFFAIFPVLCFSGDEILNQVEIFYVPIGVETYMPMTPENIEESAVFVGEIALTNRRIKKLFKLLGSSSKGEFEIDNLRAKIVLPENKVTYIDNNGGIHSPELETYKLFDSELQAVKKILERVTVKR</sequence>
<dbReference type="EMBL" id="VHSG01000011">
    <property type="protein sequence ID" value="TQV79445.1"/>
    <property type="molecule type" value="Genomic_DNA"/>
</dbReference>
<organism evidence="1 2">
    <name type="scientific">Exilibacterium tricleocarpae</name>
    <dbReference type="NCBI Taxonomy" id="2591008"/>
    <lineage>
        <taxon>Bacteria</taxon>
        <taxon>Pseudomonadati</taxon>
        <taxon>Pseudomonadota</taxon>
        <taxon>Gammaproteobacteria</taxon>
        <taxon>Cellvibrionales</taxon>
        <taxon>Cellvibrionaceae</taxon>
        <taxon>Exilibacterium</taxon>
    </lineage>
</organism>
<dbReference type="AlphaFoldDB" id="A0A545TQD9"/>
<accession>A0A545TQD9</accession>
<protein>
    <submittedName>
        <fullName evidence="1">Uncharacterized protein</fullName>
    </submittedName>
</protein>
<gene>
    <name evidence="1" type="ORF">FKG94_11285</name>
</gene>
<reference evidence="1 2" key="1">
    <citation type="submission" date="2019-06" db="EMBL/GenBank/DDBJ databases">
        <title>Whole genome sequence for Cellvibrionaceae sp. R142.</title>
        <authorList>
            <person name="Wang G."/>
        </authorList>
    </citation>
    <scope>NUCLEOTIDE SEQUENCE [LARGE SCALE GENOMIC DNA]</scope>
    <source>
        <strain evidence="1 2">R142</strain>
    </source>
</reference>